<evidence type="ECO:0000256" key="5">
    <source>
        <dbReference type="SAM" id="MobiDB-lite"/>
    </source>
</evidence>
<feature type="transmembrane region" description="Helical" evidence="6">
    <location>
        <begin position="190"/>
        <end position="213"/>
    </location>
</feature>
<keyword evidence="4" id="KW-0175">Coiled coil</keyword>
<dbReference type="SUPFAM" id="SSF58104">
    <property type="entry name" value="Methyl-accepting chemotaxis protein (MCP) signaling domain"/>
    <property type="match status" value="1"/>
</dbReference>
<feature type="coiled-coil region" evidence="4">
    <location>
        <begin position="461"/>
        <end position="488"/>
    </location>
</feature>
<feature type="region of interest" description="Disordered" evidence="5">
    <location>
        <begin position="527"/>
        <end position="573"/>
    </location>
</feature>
<feature type="compositionally biased region" description="Basic and acidic residues" evidence="5">
    <location>
        <begin position="548"/>
        <end position="559"/>
    </location>
</feature>
<dbReference type="InterPro" id="IPR004089">
    <property type="entry name" value="MCPsignal_dom"/>
</dbReference>
<protein>
    <submittedName>
        <fullName evidence="8">Methyl-accepting chemotaxis sensory transducer</fullName>
    </submittedName>
</protein>
<gene>
    <name evidence="8" type="ordered locus">Trebr_1108</name>
</gene>
<dbReference type="Pfam" id="PF00015">
    <property type="entry name" value="MCPsignal"/>
    <property type="match status" value="1"/>
</dbReference>
<accession>F4LKG6</accession>
<evidence type="ECO:0000256" key="1">
    <source>
        <dbReference type="ARBA" id="ARBA00022500"/>
    </source>
</evidence>
<dbReference type="InterPro" id="IPR051310">
    <property type="entry name" value="MCP_chemotaxis"/>
</dbReference>
<dbReference type="InterPro" id="IPR024478">
    <property type="entry name" value="HlyB_4HB_MCP"/>
</dbReference>
<sequence length="573" mass="61904">MKMTIRTRLQGSFIIILLFTLIIALAGIYGTETIDKEMEKMYQLHTKSLPYITKMVHQYNQIRTNIRSVIAYPEDMAEFTTASDRAETAFLEDLEEFRKLVVDPDIMKVCNELEKAFTAFNTYRTVDVHPALKKYAETGNQQALIEAKKIVKEQGAIYLKTIEALFDHLIESKTQMAAQADEASTHLFKVLLLTIIIVFIISAIISIIIGLFVTNYITKSIGGEPDYAVAVLGAIGNGELTTQVKLMKNDTTSMLFSIRQLCVQLFNTINTIKTASDQIADGAAQISNSSQTLSSGTSEQASSTEEISSTVEEMASNIRQNADNAIQTAAIAEQTAENSVKGLNAVEQTVSAMRDIASKISIIEDIASQTNLLALNAAIEAARAGEAGKGFAVVASEVRKLAEKSQTAAAGIKELSATSISVAEESGKVISEIVPNIQKTGELVQEIAAASKEQDSGTQQISKAIIQLEQVVQQNASASEEMASMAEELSSKAVQLQESVAFFKIETTEQNAAEKKIIQAKQVVTAGNPSATGNPSAAGKTAAAVKSPKNEPAEFRGERNPFLAATDADFEEF</sequence>
<dbReference type="Proteomes" id="UP000006546">
    <property type="component" value="Chromosome"/>
</dbReference>
<dbReference type="EMBL" id="CP002696">
    <property type="protein sequence ID" value="AEE16540.1"/>
    <property type="molecule type" value="Genomic_DNA"/>
</dbReference>
<dbReference type="GO" id="GO:0004888">
    <property type="term" value="F:transmembrane signaling receptor activity"/>
    <property type="evidence" value="ECO:0007669"/>
    <property type="project" value="TreeGrafter"/>
</dbReference>
<dbReference type="PANTHER" id="PTHR43531:SF11">
    <property type="entry name" value="METHYL-ACCEPTING CHEMOTAXIS PROTEIN 3"/>
    <property type="match status" value="1"/>
</dbReference>
<feature type="transmembrane region" description="Helical" evidence="6">
    <location>
        <begin position="12"/>
        <end position="31"/>
    </location>
</feature>
<dbReference type="GO" id="GO:0005886">
    <property type="term" value="C:plasma membrane"/>
    <property type="evidence" value="ECO:0007669"/>
    <property type="project" value="TreeGrafter"/>
</dbReference>
<dbReference type="PANTHER" id="PTHR43531">
    <property type="entry name" value="PROTEIN ICFG"/>
    <property type="match status" value="1"/>
</dbReference>
<dbReference type="STRING" id="906968.Trebr_1108"/>
<dbReference type="Pfam" id="PF12729">
    <property type="entry name" value="4HB_MCP_1"/>
    <property type="match status" value="1"/>
</dbReference>
<evidence type="ECO:0000256" key="6">
    <source>
        <dbReference type="SAM" id="Phobius"/>
    </source>
</evidence>
<dbReference type="SMART" id="SM00283">
    <property type="entry name" value="MA"/>
    <property type="match status" value="1"/>
</dbReference>
<keyword evidence="6" id="KW-0472">Membrane</keyword>
<dbReference type="PROSITE" id="PS50111">
    <property type="entry name" value="CHEMOTAXIS_TRANSDUC_2"/>
    <property type="match status" value="1"/>
</dbReference>
<reference evidence="9" key="1">
    <citation type="submission" date="2011-04" db="EMBL/GenBank/DDBJ databases">
        <title>The complete genome of Treponema brennaborense DSM 12168.</title>
        <authorList>
            <person name="Lucas S."/>
            <person name="Han J."/>
            <person name="Lapidus A."/>
            <person name="Bruce D."/>
            <person name="Goodwin L."/>
            <person name="Pitluck S."/>
            <person name="Peters L."/>
            <person name="Kyrpides N."/>
            <person name="Mavromatis K."/>
            <person name="Ivanova N."/>
            <person name="Mikhailova N."/>
            <person name="Pagani I."/>
            <person name="Teshima H."/>
            <person name="Detter J.C."/>
            <person name="Tapia R."/>
            <person name="Han C."/>
            <person name="Land M."/>
            <person name="Hauser L."/>
            <person name="Markowitz V."/>
            <person name="Cheng J.-F."/>
            <person name="Hugenholtz P."/>
            <person name="Woyke T."/>
            <person name="Wu D."/>
            <person name="Gronow S."/>
            <person name="Wellnitz S."/>
            <person name="Brambilla E."/>
            <person name="Klenk H.-P."/>
            <person name="Eisen J.A."/>
        </authorList>
    </citation>
    <scope>NUCLEOTIDE SEQUENCE [LARGE SCALE GENOMIC DNA]</scope>
    <source>
        <strain evidence="9">DSM 12168 / CIP 105900 / DD5/3</strain>
    </source>
</reference>
<evidence type="ECO:0000313" key="9">
    <source>
        <dbReference type="Proteomes" id="UP000006546"/>
    </source>
</evidence>
<organism evidence="8 9">
    <name type="scientific">Treponema brennaborense (strain DSM 12168 / CIP 105900 / DD5/3)</name>
    <dbReference type="NCBI Taxonomy" id="906968"/>
    <lineage>
        <taxon>Bacteria</taxon>
        <taxon>Pseudomonadati</taxon>
        <taxon>Spirochaetota</taxon>
        <taxon>Spirochaetia</taxon>
        <taxon>Spirochaetales</taxon>
        <taxon>Treponemataceae</taxon>
        <taxon>Treponema</taxon>
    </lineage>
</organism>
<keyword evidence="3" id="KW-0807">Transducer</keyword>
<evidence type="ECO:0000313" key="8">
    <source>
        <dbReference type="EMBL" id="AEE16540.1"/>
    </source>
</evidence>
<keyword evidence="6" id="KW-1133">Transmembrane helix</keyword>
<comment type="similarity">
    <text evidence="2">Belongs to the methyl-accepting chemotaxis (MCP) protein family.</text>
</comment>
<dbReference type="OrthoDB" id="2489132at2"/>
<evidence type="ECO:0000256" key="4">
    <source>
        <dbReference type="SAM" id="Coils"/>
    </source>
</evidence>
<keyword evidence="6" id="KW-0812">Transmembrane</keyword>
<evidence type="ECO:0000256" key="2">
    <source>
        <dbReference type="ARBA" id="ARBA00029447"/>
    </source>
</evidence>
<dbReference type="GO" id="GO:0006935">
    <property type="term" value="P:chemotaxis"/>
    <property type="evidence" value="ECO:0007669"/>
    <property type="project" value="UniProtKB-KW"/>
</dbReference>
<dbReference type="RefSeq" id="WP_013758248.1">
    <property type="nucleotide sequence ID" value="NC_015500.1"/>
</dbReference>
<proteinExistence type="inferred from homology"/>
<dbReference type="Gene3D" id="1.10.287.950">
    <property type="entry name" value="Methyl-accepting chemotaxis protein"/>
    <property type="match status" value="1"/>
</dbReference>
<feature type="domain" description="Methyl-accepting transducer" evidence="7">
    <location>
        <begin position="275"/>
        <end position="490"/>
    </location>
</feature>
<dbReference type="KEGG" id="tbe:Trebr_1108"/>
<keyword evidence="1" id="KW-0145">Chemotaxis</keyword>
<keyword evidence="9" id="KW-1185">Reference proteome</keyword>
<dbReference type="HOGENOM" id="CLU_000445_107_16_12"/>
<dbReference type="eggNOG" id="COG0840">
    <property type="taxonomic scope" value="Bacteria"/>
</dbReference>
<name>F4LKG6_TREBD</name>
<dbReference type="AlphaFoldDB" id="F4LKG6"/>
<evidence type="ECO:0000259" key="7">
    <source>
        <dbReference type="PROSITE" id="PS50111"/>
    </source>
</evidence>
<evidence type="ECO:0000256" key="3">
    <source>
        <dbReference type="PROSITE-ProRule" id="PRU00284"/>
    </source>
</evidence>
<dbReference type="GO" id="GO:0007165">
    <property type="term" value="P:signal transduction"/>
    <property type="evidence" value="ECO:0007669"/>
    <property type="project" value="UniProtKB-KW"/>
</dbReference>